<organism evidence="13 14">
    <name type="scientific">Oceanomicrobium pacificus</name>
    <dbReference type="NCBI Taxonomy" id="2692916"/>
    <lineage>
        <taxon>Bacteria</taxon>
        <taxon>Pseudomonadati</taxon>
        <taxon>Pseudomonadota</taxon>
        <taxon>Alphaproteobacteria</taxon>
        <taxon>Rhodobacterales</taxon>
        <taxon>Paracoccaceae</taxon>
        <taxon>Oceanomicrobium</taxon>
    </lineage>
</organism>
<evidence type="ECO:0000259" key="11">
    <source>
        <dbReference type="Pfam" id="PF25994"/>
    </source>
</evidence>
<dbReference type="Pfam" id="PF25994">
    <property type="entry name" value="HH_AprE"/>
    <property type="match status" value="1"/>
</dbReference>
<dbReference type="InterPro" id="IPR050739">
    <property type="entry name" value="MFP"/>
</dbReference>
<evidence type="ECO:0000313" key="13">
    <source>
        <dbReference type="EMBL" id="MXU66668.1"/>
    </source>
</evidence>
<dbReference type="InterPro" id="IPR058781">
    <property type="entry name" value="HH_AprE-like"/>
</dbReference>
<dbReference type="PANTHER" id="PTHR30386">
    <property type="entry name" value="MEMBRANE FUSION SUBUNIT OF EMRAB-TOLC MULTIDRUG EFFLUX PUMP"/>
    <property type="match status" value="1"/>
</dbReference>
<dbReference type="RefSeq" id="WP_160856334.1">
    <property type="nucleotide sequence ID" value="NZ_WUWG01000007.1"/>
</dbReference>
<keyword evidence="14" id="KW-1185">Reference proteome</keyword>
<evidence type="ECO:0000256" key="6">
    <source>
        <dbReference type="ARBA" id="ARBA00022692"/>
    </source>
</evidence>
<keyword evidence="5 9" id="KW-0997">Cell inner membrane</keyword>
<proteinExistence type="inferred from homology"/>
<dbReference type="InterPro" id="IPR010129">
    <property type="entry name" value="T1SS_HlyD"/>
</dbReference>
<evidence type="ECO:0000256" key="2">
    <source>
        <dbReference type="ARBA" id="ARBA00009477"/>
    </source>
</evidence>
<name>A0A6B0TZ32_9RHOB</name>
<evidence type="ECO:0000259" key="12">
    <source>
        <dbReference type="Pfam" id="PF26002"/>
    </source>
</evidence>
<keyword evidence="3 9" id="KW-0813">Transport</keyword>
<evidence type="ECO:0000256" key="8">
    <source>
        <dbReference type="ARBA" id="ARBA00023136"/>
    </source>
</evidence>
<feature type="domain" description="AprE-like long alpha-helical hairpin" evidence="11">
    <location>
        <begin position="102"/>
        <end position="284"/>
    </location>
</feature>
<dbReference type="Gene3D" id="2.40.30.170">
    <property type="match status" value="1"/>
</dbReference>
<dbReference type="InterPro" id="IPR006144">
    <property type="entry name" value="Secretion_HlyD_CS"/>
</dbReference>
<dbReference type="PANTHER" id="PTHR30386:SF26">
    <property type="entry name" value="TRANSPORT PROTEIN COMB"/>
    <property type="match status" value="1"/>
</dbReference>
<keyword evidence="4 9" id="KW-1003">Cell membrane</keyword>
<feature type="domain" description="AprE-like beta-barrel" evidence="12">
    <location>
        <begin position="326"/>
        <end position="416"/>
    </location>
</feature>
<dbReference type="GO" id="GO:0005886">
    <property type="term" value="C:plasma membrane"/>
    <property type="evidence" value="ECO:0007669"/>
    <property type="project" value="UniProtKB-SubCell"/>
</dbReference>
<evidence type="ECO:0000256" key="10">
    <source>
        <dbReference type="SAM" id="Coils"/>
    </source>
</evidence>
<protein>
    <recommendedName>
        <fullName evidence="9">Membrane fusion protein (MFP) family protein</fullName>
    </recommendedName>
</protein>
<dbReference type="GO" id="GO:0009306">
    <property type="term" value="P:protein secretion"/>
    <property type="evidence" value="ECO:0007669"/>
    <property type="project" value="InterPro"/>
</dbReference>
<comment type="similarity">
    <text evidence="2 9">Belongs to the membrane fusion protein (MFP) (TC 8.A.1) family.</text>
</comment>
<dbReference type="PRINTS" id="PR01490">
    <property type="entry name" value="RTXTOXIND"/>
</dbReference>
<evidence type="ECO:0000256" key="3">
    <source>
        <dbReference type="ARBA" id="ARBA00022448"/>
    </source>
</evidence>
<gene>
    <name evidence="13" type="ORF">GSH16_14560</name>
</gene>
<accession>A0A6B0TZ32</accession>
<evidence type="ECO:0000256" key="1">
    <source>
        <dbReference type="ARBA" id="ARBA00004377"/>
    </source>
</evidence>
<dbReference type="NCBIfam" id="TIGR01843">
    <property type="entry name" value="type_I_hlyD"/>
    <property type="match status" value="1"/>
</dbReference>
<evidence type="ECO:0000313" key="14">
    <source>
        <dbReference type="Proteomes" id="UP000436016"/>
    </source>
</evidence>
<dbReference type="AlphaFoldDB" id="A0A6B0TZ32"/>
<feature type="transmembrane region" description="Helical" evidence="9">
    <location>
        <begin position="29"/>
        <end position="50"/>
    </location>
</feature>
<comment type="caution">
    <text evidence="13">The sequence shown here is derived from an EMBL/GenBank/DDBJ whole genome shotgun (WGS) entry which is preliminary data.</text>
</comment>
<dbReference type="InterPro" id="IPR058982">
    <property type="entry name" value="Beta-barrel_AprE"/>
</dbReference>
<evidence type="ECO:0000256" key="9">
    <source>
        <dbReference type="RuleBase" id="RU365093"/>
    </source>
</evidence>
<comment type="subcellular location">
    <subcellularLocation>
        <location evidence="1 9">Cell inner membrane</location>
        <topology evidence="1 9">Single-pass membrane protein</topology>
    </subcellularLocation>
</comment>
<reference evidence="13 14" key="1">
    <citation type="submission" date="2019-12" db="EMBL/GenBank/DDBJ databases">
        <title>Strain KN286 was isolated from seawater, which was collected from Caroline Seamount in the tropical western Pacific.</title>
        <authorList>
            <person name="Wang Q."/>
        </authorList>
    </citation>
    <scope>NUCLEOTIDE SEQUENCE [LARGE SCALE GENOMIC DNA]</scope>
    <source>
        <strain evidence="13 14">KN286</strain>
    </source>
</reference>
<feature type="coiled-coil region" evidence="10">
    <location>
        <begin position="228"/>
        <end position="255"/>
    </location>
</feature>
<dbReference type="PROSITE" id="PS00543">
    <property type="entry name" value="HLYD_FAMILY"/>
    <property type="match status" value="1"/>
</dbReference>
<keyword evidence="7 9" id="KW-1133">Transmembrane helix</keyword>
<sequence>MSRTDWDLRDFAHGSRASELGGISTRMTLFLFLLCAMVAAGLWWASVAVIEEVSRAEGRVIPSGKAQGIESLEGGIVSEILVRDGQEVAAGDSLLRIDTTGAGANLGELNAQRNALLARAARLEAEAESLSRPAFERAGLVPTAPIVMREQALFDSRLAAIDSQRAVIAAQIDQREQEITELDRSIIRVGESLVLIEEEIALRTSSGVVPRAQIIPLERDRTAKRQEQDGLESQRDQARGALREARARLAELELNWRQEVSSERADTLNELSVVEEAIKRADDVVRRADLRAPVAGFIADLAVNTVGSVIAPGEEIMRIVPLGETLEVEARVRPEDIAFVRPGLEASIKLTAFDFTIYGSLPGRVVQVAVDSRTDEQSGETYFPVIVETDETQLTHEGQTHEIRPGMVASVDVLTGQRTVLDYLLKPFRKARLEALRER</sequence>
<keyword evidence="8 9" id="KW-0472">Membrane</keyword>
<evidence type="ECO:0000256" key="4">
    <source>
        <dbReference type="ARBA" id="ARBA00022475"/>
    </source>
</evidence>
<evidence type="ECO:0000256" key="5">
    <source>
        <dbReference type="ARBA" id="ARBA00022519"/>
    </source>
</evidence>
<keyword evidence="10" id="KW-0175">Coiled coil</keyword>
<evidence type="ECO:0000256" key="7">
    <source>
        <dbReference type="ARBA" id="ARBA00022989"/>
    </source>
</evidence>
<dbReference type="EMBL" id="WUWG01000007">
    <property type="protein sequence ID" value="MXU66668.1"/>
    <property type="molecule type" value="Genomic_DNA"/>
</dbReference>
<dbReference type="Proteomes" id="UP000436016">
    <property type="component" value="Unassembled WGS sequence"/>
</dbReference>
<dbReference type="Pfam" id="PF26002">
    <property type="entry name" value="Beta-barrel_AprE"/>
    <property type="match status" value="1"/>
</dbReference>
<keyword evidence="6 9" id="KW-0812">Transmembrane</keyword>
<dbReference type="Gene3D" id="2.40.50.100">
    <property type="match status" value="2"/>
</dbReference>